<organism evidence="1">
    <name type="scientific">Rhodosorus marinus</name>
    <dbReference type="NCBI Taxonomy" id="101924"/>
    <lineage>
        <taxon>Eukaryota</taxon>
        <taxon>Rhodophyta</taxon>
        <taxon>Stylonematophyceae</taxon>
        <taxon>Stylonematales</taxon>
        <taxon>Stylonemataceae</taxon>
        <taxon>Rhodosorus</taxon>
    </lineage>
</organism>
<proteinExistence type="predicted"/>
<dbReference type="AlphaFoldDB" id="A0A7S0BIQ2"/>
<dbReference type="InterPro" id="IPR036465">
    <property type="entry name" value="vWFA_dom_sf"/>
</dbReference>
<evidence type="ECO:0008006" key="2">
    <source>
        <dbReference type="Google" id="ProtNLM"/>
    </source>
</evidence>
<evidence type="ECO:0000313" key="1">
    <source>
        <dbReference type="EMBL" id="CAD8395037.1"/>
    </source>
</evidence>
<reference evidence="1" key="1">
    <citation type="submission" date="2021-01" db="EMBL/GenBank/DDBJ databases">
        <authorList>
            <person name="Corre E."/>
            <person name="Pelletier E."/>
            <person name="Niang G."/>
            <person name="Scheremetjew M."/>
            <person name="Finn R."/>
            <person name="Kale V."/>
            <person name="Holt S."/>
            <person name="Cochrane G."/>
            <person name="Meng A."/>
            <person name="Brown T."/>
            <person name="Cohen L."/>
        </authorList>
    </citation>
    <scope>NUCLEOTIDE SEQUENCE</scope>
    <source>
        <strain evidence="1">UTEX LB 2760</strain>
    </source>
</reference>
<gene>
    <name evidence="1" type="ORF">RMAR0315_LOCUS5022</name>
</gene>
<dbReference type="Gene3D" id="3.40.50.410">
    <property type="entry name" value="von Willebrand factor, type A domain"/>
    <property type="match status" value="1"/>
</dbReference>
<dbReference type="SUPFAM" id="SSF53300">
    <property type="entry name" value="vWA-like"/>
    <property type="match status" value="1"/>
</dbReference>
<name>A0A7S0BIQ2_9RHOD</name>
<accession>A0A7S0BIQ2</accession>
<protein>
    <recommendedName>
        <fullName evidence="2">Ku70/Ku80 N-terminal alpha/beta domain-containing protein</fullName>
    </recommendedName>
</protein>
<sequence length="133" mass="14710">MDKTGKEAFIMIVDVGVMDDRDSEVISKSAFSLLVSRISRFKKQGDLYGIVKMGCKQPSNSLHDEHGGYSNVDVAHELTDPDVKQLKTLENLISEKGISDYIDAIVVSVDHLLTMTKGRKGIKPRIALFSNGR</sequence>
<dbReference type="EMBL" id="HBEK01009102">
    <property type="protein sequence ID" value="CAD8395037.1"/>
    <property type="molecule type" value="Transcribed_RNA"/>
</dbReference>